<dbReference type="Pfam" id="PF13473">
    <property type="entry name" value="Cupredoxin_1"/>
    <property type="match status" value="1"/>
</dbReference>
<reference evidence="2" key="1">
    <citation type="submission" date="2022-11" db="EMBL/GenBank/DDBJ databases">
        <title>Minimal conservation of predation-associated metabolite biosynthetic gene clusters underscores biosynthetic potential of Myxococcota including descriptions for ten novel species: Archangium lansinium sp. nov., Myxococcus landrumus sp. nov., Nannocystis bai.</title>
        <authorList>
            <person name="Ahearne A."/>
            <person name="Stevens C."/>
            <person name="Dowd S."/>
        </authorList>
    </citation>
    <scope>NUCLEOTIDE SEQUENCE</scope>
    <source>
        <strain evidence="2">Fl3</strain>
    </source>
</reference>
<evidence type="ECO:0000313" key="3">
    <source>
        <dbReference type="Proteomes" id="UP001164459"/>
    </source>
</evidence>
<dbReference type="InterPro" id="IPR028096">
    <property type="entry name" value="EfeO_Cupredoxin"/>
</dbReference>
<gene>
    <name evidence="2" type="ORF">O0S08_34850</name>
</gene>
<dbReference type="EMBL" id="CP114040">
    <property type="protein sequence ID" value="WAS91396.1"/>
    <property type="molecule type" value="Genomic_DNA"/>
</dbReference>
<dbReference type="RefSeq" id="WP_269033760.1">
    <property type="nucleotide sequence ID" value="NZ_CP114040.1"/>
</dbReference>
<evidence type="ECO:0000259" key="1">
    <source>
        <dbReference type="Pfam" id="PF13473"/>
    </source>
</evidence>
<organism evidence="2 3">
    <name type="scientific">Nannocystis punicea</name>
    <dbReference type="NCBI Taxonomy" id="2995304"/>
    <lineage>
        <taxon>Bacteria</taxon>
        <taxon>Pseudomonadati</taxon>
        <taxon>Myxococcota</taxon>
        <taxon>Polyangia</taxon>
        <taxon>Nannocystales</taxon>
        <taxon>Nannocystaceae</taxon>
        <taxon>Nannocystis</taxon>
    </lineage>
</organism>
<dbReference type="SUPFAM" id="SSF49503">
    <property type="entry name" value="Cupredoxins"/>
    <property type="match status" value="1"/>
</dbReference>
<dbReference type="InterPro" id="IPR008972">
    <property type="entry name" value="Cupredoxin"/>
</dbReference>
<sequence length="130" mass="14270">MPEITMLTVILPVVLSLGVTAAVSVLPAQAGAATAAQTRALREIEVVVDGDYRPGRITVVEGERVRLKFVRRDKSPCTREVVFAALDLRRELPTDRPVILEMPALPAGEYEFKCGMNMIRGVLEVVTRKP</sequence>
<accession>A0ABY7GWS9</accession>
<evidence type="ECO:0000313" key="2">
    <source>
        <dbReference type="EMBL" id="WAS91396.1"/>
    </source>
</evidence>
<proteinExistence type="predicted"/>
<name>A0ABY7GWS9_9BACT</name>
<dbReference type="Gene3D" id="2.60.40.420">
    <property type="entry name" value="Cupredoxins - blue copper proteins"/>
    <property type="match status" value="1"/>
</dbReference>
<feature type="domain" description="EfeO-type cupredoxin-like" evidence="1">
    <location>
        <begin position="33"/>
        <end position="123"/>
    </location>
</feature>
<dbReference type="Proteomes" id="UP001164459">
    <property type="component" value="Chromosome"/>
</dbReference>
<keyword evidence="3" id="KW-1185">Reference proteome</keyword>
<protein>
    <submittedName>
        <fullName evidence="2">Cupredoxin domain-containing protein</fullName>
    </submittedName>
</protein>